<evidence type="ECO:0000259" key="6">
    <source>
        <dbReference type="Pfam" id="PF18073"/>
    </source>
</evidence>
<keyword evidence="4" id="KW-1003">Cell membrane</keyword>
<comment type="function">
    <text evidence="4">Modulates cellular lipopolysaccharide (LPS) levels by regulating LpxC, which is involved in lipid A biosynthesis. May act by modulating the proteolytic activity of FtsH towards LpxC. May also coordinate assembly of proteins involved in LPS synthesis at the plasma membrane.</text>
</comment>
<keyword evidence="8" id="KW-1185">Reference proteome</keyword>
<reference evidence="7 8" key="1">
    <citation type="submission" date="2019-06" db="EMBL/GenBank/DDBJ databases">
        <title>Whole genome sequence for Cellvibrionaceae sp. R142.</title>
        <authorList>
            <person name="Wang G."/>
        </authorList>
    </citation>
    <scope>NUCLEOTIDE SEQUENCE [LARGE SCALE GENOMIC DNA]</scope>
    <source>
        <strain evidence="7 8">R142</strain>
    </source>
</reference>
<dbReference type="InterPro" id="IPR041166">
    <property type="entry name" value="Rubredoxin_2"/>
</dbReference>
<dbReference type="InterPro" id="IPR030865">
    <property type="entry name" value="LapB"/>
</dbReference>
<comment type="caution">
    <text evidence="7">The sequence shown here is derived from an EMBL/GenBank/DDBJ whole genome shotgun (WGS) entry which is preliminary data.</text>
</comment>
<feature type="domain" description="LapB rubredoxin metal binding" evidence="6">
    <location>
        <begin position="361"/>
        <end position="385"/>
    </location>
</feature>
<dbReference type="Pfam" id="PF13176">
    <property type="entry name" value="TPR_7"/>
    <property type="match status" value="1"/>
</dbReference>
<feature type="binding site" evidence="4">
    <location>
        <position position="366"/>
    </location>
    <ligand>
        <name>Fe cation</name>
        <dbReference type="ChEBI" id="CHEBI:24875"/>
    </ligand>
</feature>
<evidence type="ECO:0000256" key="3">
    <source>
        <dbReference type="ARBA" id="ARBA00022803"/>
    </source>
</evidence>
<name>A0A545U3Z8_9GAMM</name>
<dbReference type="AlphaFoldDB" id="A0A545U3Z8"/>
<keyword evidence="4" id="KW-0408">Iron</keyword>
<gene>
    <name evidence="4 7" type="primary">lapB</name>
    <name evidence="7" type="ORF">FKG94_06045</name>
</gene>
<dbReference type="Proteomes" id="UP000319732">
    <property type="component" value="Unassembled WGS sequence"/>
</dbReference>
<dbReference type="SMART" id="SM00028">
    <property type="entry name" value="TPR"/>
    <property type="match status" value="3"/>
</dbReference>
<feature type="binding site" evidence="4">
    <location>
        <position position="363"/>
    </location>
    <ligand>
        <name>Fe cation</name>
        <dbReference type="ChEBI" id="CHEBI:24875"/>
    </ligand>
</feature>
<organism evidence="7 8">
    <name type="scientific">Exilibacterium tricleocarpae</name>
    <dbReference type="NCBI Taxonomy" id="2591008"/>
    <lineage>
        <taxon>Bacteria</taxon>
        <taxon>Pseudomonadati</taxon>
        <taxon>Pseudomonadota</taxon>
        <taxon>Gammaproteobacteria</taxon>
        <taxon>Cellvibrionales</taxon>
        <taxon>Cellvibrionaceae</taxon>
        <taxon>Exilibacterium</taxon>
    </lineage>
</organism>
<accession>A0A545U3Z8</accession>
<dbReference type="PANTHER" id="PTHR45586">
    <property type="entry name" value="TPR REPEAT-CONTAINING PROTEIN PA4667"/>
    <property type="match status" value="1"/>
</dbReference>
<keyword evidence="4" id="KW-0997">Cell inner membrane</keyword>
<feature type="binding site" evidence="4">
    <location>
        <position position="377"/>
    </location>
    <ligand>
        <name>Fe cation</name>
        <dbReference type="ChEBI" id="CHEBI:24875"/>
    </ligand>
</feature>
<dbReference type="GO" id="GO:0008653">
    <property type="term" value="P:lipopolysaccharide metabolic process"/>
    <property type="evidence" value="ECO:0007669"/>
    <property type="project" value="InterPro"/>
</dbReference>
<keyword evidence="4 5" id="KW-0812">Transmembrane</keyword>
<feature type="binding site" evidence="4">
    <location>
        <position position="380"/>
    </location>
    <ligand>
        <name>Fe cation</name>
        <dbReference type="ChEBI" id="CHEBI:24875"/>
    </ligand>
</feature>
<dbReference type="HAMAP" id="MF_00994">
    <property type="entry name" value="LPS_assembly_LapB"/>
    <property type="match status" value="1"/>
</dbReference>
<dbReference type="Pfam" id="PF14559">
    <property type="entry name" value="TPR_19"/>
    <property type="match status" value="1"/>
</dbReference>
<dbReference type="GO" id="GO:0005506">
    <property type="term" value="F:iron ion binding"/>
    <property type="evidence" value="ECO:0007669"/>
    <property type="project" value="UniProtKB-UniRule"/>
</dbReference>
<keyword evidence="1 4" id="KW-0479">Metal-binding</keyword>
<comment type="similarity">
    <text evidence="4">Belongs to the LapB family.</text>
</comment>
<keyword evidence="3 4" id="KW-0802">TPR repeat</keyword>
<dbReference type="GO" id="GO:0046890">
    <property type="term" value="P:regulation of lipid biosynthetic process"/>
    <property type="evidence" value="ECO:0007669"/>
    <property type="project" value="UniProtKB-UniRule"/>
</dbReference>
<dbReference type="GO" id="GO:0009898">
    <property type="term" value="C:cytoplasmic side of plasma membrane"/>
    <property type="evidence" value="ECO:0007669"/>
    <property type="project" value="UniProtKB-UniRule"/>
</dbReference>
<evidence type="ECO:0000256" key="1">
    <source>
        <dbReference type="ARBA" id="ARBA00022723"/>
    </source>
</evidence>
<keyword evidence="4 5" id="KW-1133">Transmembrane helix</keyword>
<evidence type="ECO:0000256" key="2">
    <source>
        <dbReference type="ARBA" id="ARBA00022737"/>
    </source>
</evidence>
<dbReference type="InterPro" id="IPR051012">
    <property type="entry name" value="CellSynth/LPSAsmb/PSIAsmb"/>
</dbReference>
<dbReference type="InterPro" id="IPR019734">
    <property type="entry name" value="TPR_rpt"/>
</dbReference>
<dbReference type="RefSeq" id="WP_142903297.1">
    <property type="nucleotide sequence ID" value="NZ_ML660089.1"/>
</dbReference>
<dbReference type="OrthoDB" id="507476at2"/>
<evidence type="ECO:0000256" key="4">
    <source>
        <dbReference type="HAMAP-Rule" id="MF_00994"/>
    </source>
</evidence>
<dbReference type="PANTHER" id="PTHR45586:SF1">
    <property type="entry name" value="LIPOPOLYSACCHARIDE ASSEMBLY PROTEIN B"/>
    <property type="match status" value="1"/>
</dbReference>
<feature type="topological domain" description="Cytoplasmic" evidence="4">
    <location>
        <begin position="22"/>
        <end position="395"/>
    </location>
</feature>
<keyword evidence="4 5" id="KW-0472">Membrane</keyword>
<protein>
    <recommendedName>
        <fullName evidence="4">Lipopolysaccharide assembly protein B</fullName>
    </recommendedName>
</protein>
<dbReference type="Pfam" id="PF18073">
    <property type="entry name" value="Zn_ribbon_LapB"/>
    <property type="match status" value="1"/>
</dbReference>
<dbReference type="SUPFAM" id="SSF81901">
    <property type="entry name" value="HCP-like"/>
    <property type="match status" value="1"/>
</dbReference>
<evidence type="ECO:0000256" key="5">
    <source>
        <dbReference type="SAM" id="Phobius"/>
    </source>
</evidence>
<keyword evidence="2 4" id="KW-0677">Repeat</keyword>
<feature type="transmembrane region" description="Helical" evidence="5">
    <location>
        <begin position="6"/>
        <end position="22"/>
    </location>
</feature>
<comment type="subcellular location">
    <subcellularLocation>
        <location evidence="4">Cell inner membrane</location>
        <topology evidence="4">Single-pass membrane protein</topology>
        <orientation evidence="4">Cytoplasmic side</orientation>
    </subcellularLocation>
</comment>
<dbReference type="Gene3D" id="1.25.40.10">
    <property type="entry name" value="Tetratricopeptide repeat domain"/>
    <property type="match status" value="2"/>
</dbReference>
<proteinExistence type="inferred from homology"/>
<sequence length="395" mass="44447">MIDWGLIPLVFVAIAIGYWLGWRGHKKKQQALARSGLDSRYFQGLNYLLNEEPDAAIDTFIEALEVNSETLETHLALGNLLRKRGEAGRAIRIHQNLLARPSLSPLQLQQAQLELARDYIKAGLLDRAESLLQELAESASQATRDICLEHLAEIYRDEREWEKAIHTVDLLGGRRFAKLPLKWRVAQAHFCCELADEALERSDYLSVRRHLKQAFSYDKESVRASLLLGDLEHRLGHHREAIKVLKRIPEQDPTYIPESLSLVIASYEALGKLGDLKKYLNQLLEEHPSSSVILSLAERVNQEQGEVAAAGFIGDHLQSRPSLKAVGRLLEFQNGTNTRLKENLGLVKQLIDQLMVARSTYTCQSCGFSGNQLHWLCPSCKSWGSTKAVRGAEGE</sequence>
<dbReference type="EMBL" id="VHSG01000006">
    <property type="protein sequence ID" value="TQV84217.1"/>
    <property type="molecule type" value="Genomic_DNA"/>
</dbReference>
<evidence type="ECO:0000313" key="8">
    <source>
        <dbReference type="Proteomes" id="UP000319732"/>
    </source>
</evidence>
<dbReference type="InterPro" id="IPR011990">
    <property type="entry name" value="TPR-like_helical_dom_sf"/>
</dbReference>
<dbReference type="NCBIfam" id="NF008757">
    <property type="entry name" value="PRK11788.1-5"/>
    <property type="match status" value="1"/>
</dbReference>
<evidence type="ECO:0000313" key="7">
    <source>
        <dbReference type="EMBL" id="TQV84217.1"/>
    </source>
</evidence>